<dbReference type="RefSeq" id="WP_221249953.1">
    <property type="nucleotide sequence ID" value="NZ_AP024355.1"/>
</dbReference>
<comment type="similarity">
    <text evidence="2">Belongs to the NrfD family.</text>
</comment>
<feature type="transmembrane region" description="Helical" evidence="7">
    <location>
        <begin position="328"/>
        <end position="346"/>
    </location>
</feature>
<dbReference type="InterPro" id="IPR005614">
    <property type="entry name" value="NrfD-like"/>
</dbReference>
<evidence type="ECO:0000256" key="2">
    <source>
        <dbReference type="ARBA" id="ARBA00008929"/>
    </source>
</evidence>
<keyword evidence="4 7" id="KW-0812">Transmembrane</keyword>
<dbReference type="EMBL" id="AP024355">
    <property type="protein sequence ID" value="BCR06571.1"/>
    <property type="molecule type" value="Genomic_DNA"/>
</dbReference>
<keyword evidence="3" id="KW-1003">Cell membrane</keyword>
<sequence>MSIKAAPLHQKFVTPNLWILLFFMGSGAVFAYFRFFHGFGSVTNLNPAYPFGVWIAFDVACGVALAAGGFTTAAIVEIFGRDKYHALVRPAILTAFIGYFLVGLAVFFDLGKYYNIWHALVYWNGTSVLFEVAWCVMLYLSVLAIENLPNVVEQFKGNVRLPGPLAALNGLADWLLHRLDWFCNKTMAFFVIAGVVLSFGHQSSLGTMMLIAPYKLHELWYTPLSPLLFLTSAVSVGIPMVVFEGTLAAKFFGRKPETELLSGIAKYIPLFLGTYLLLRVGDLAYRGVLASAFDGSLQGNAFLLEFALFAVPYFLLKRRKIRRNPTTLFLCSLSVILAVVLNRFNVFLIGMDMGPEWSYFPSVGEWAVTFAFVAFGVLLYKIAVNYLPILEKEH</sequence>
<feature type="transmembrane region" description="Helical" evidence="7">
    <location>
        <begin position="91"/>
        <end position="108"/>
    </location>
</feature>
<feature type="transmembrane region" description="Helical" evidence="7">
    <location>
        <begin position="366"/>
        <end position="387"/>
    </location>
</feature>
<protein>
    <submittedName>
        <fullName evidence="8">Formate dehydrogenase</fullName>
    </submittedName>
</protein>
<proteinExistence type="inferred from homology"/>
<evidence type="ECO:0000256" key="6">
    <source>
        <dbReference type="ARBA" id="ARBA00023136"/>
    </source>
</evidence>
<keyword evidence="6 7" id="KW-0472">Membrane</keyword>
<gene>
    <name evidence="8" type="primary">fdnI_2</name>
    <name evidence="8" type="ORF">DESUT3_36400</name>
</gene>
<dbReference type="PANTHER" id="PTHR30074">
    <property type="entry name" value="FORMATE DEHYDROGENASE, NITRATE-INDUCIBLE, CYTOCHROME B556 FDN SUBUNIT"/>
    <property type="match status" value="1"/>
</dbReference>
<reference evidence="8 9" key="2">
    <citation type="journal article" date="2021" name="Int. J. Syst. Evol. Microbiol.">
        <title>Isolation and Polyphasic Characterization of Desulfuromonas versatilis sp. Nov., an Electrogenic Bacteria Capable of Versatile Metabolism Isolated from a Graphene Oxide-Reducing Enrichment Culture.</title>
        <authorList>
            <person name="Xie L."/>
            <person name="Yoshida N."/>
            <person name="Ishii S."/>
            <person name="Meng L."/>
        </authorList>
    </citation>
    <scope>NUCLEOTIDE SEQUENCE [LARGE SCALE GENOMIC DNA]</scope>
    <source>
        <strain evidence="8 9">NIT-T3</strain>
    </source>
</reference>
<keyword evidence="9" id="KW-1185">Reference proteome</keyword>
<organism evidence="8 9">
    <name type="scientific">Desulfuromonas versatilis</name>
    <dbReference type="NCBI Taxonomy" id="2802975"/>
    <lineage>
        <taxon>Bacteria</taxon>
        <taxon>Pseudomonadati</taxon>
        <taxon>Thermodesulfobacteriota</taxon>
        <taxon>Desulfuromonadia</taxon>
        <taxon>Desulfuromonadales</taxon>
        <taxon>Desulfuromonadaceae</taxon>
        <taxon>Desulfuromonas</taxon>
    </lineage>
</organism>
<evidence type="ECO:0000256" key="7">
    <source>
        <dbReference type="SAM" id="Phobius"/>
    </source>
</evidence>
<evidence type="ECO:0000256" key="5">
    <source>
        <dbReference type="ARBA" id="ARBA00022989"/>
    </source>
</evidence>
<feature type="transmembrane region" description="Helical" evidence="7">
    <location>
        <begin position="224"/>
        <end position="248"/>
    </location>
</feature>
<reference evidence="8 9" key="1">
    <citation type="journal article" date="2016" name="C (Basel)">
        <title>Selective Growth of and Electricity Production by Marine Exoelectrogenic Bacteria in Self-Aggregated Hydrogel of Microbially Reduced Graphene Oxide.</title>
        <authorList>
            <person name="Yoshida N."/>
            <person name="Goto Y."/>
            <person name="Miyata Y."/>
        </authorList>
    </citation>
    <scope>NUCLEOTIDE SEQUENCE [LARGE SCALE GENOMIC DNA]</scope>
    <source>
        <strain evidence="8 9">NIT-T3</strain>
    </source>
</reference>
<evidence type="ECO:0000313" key="8">
    <source>
        <dbReference type="EMBL" id="BCR06571.1"/>
    </source>
</evidence>
<accession>A0ABN6E2L6</accession>
<name>A0ABN6E2L6_9BACT</name>
<feature type="transmembrane region" description="Helical" evidence="7">
    <location>
        <begin position="298"/>
        <end position="316"/>
    </location>
</feature>
<dbReference type="PANTHER" id="PTHR30074:SF4">
    <property type="entry name" value="NI_FE-HYDROGENASE 2 B-TYPE CYTOCHROME SUBUNIT-RELATED"/>
    <property type="match status" value="1"/>
</dbReference>
<feature type="transmembrane region" description="Helical" evidence="7">
    <location>
        <begin position="12"/>
        <end position="33"/>
    </location>
</feature>
<evidence type="ECO:0000256" key="3">
    <source>
        <dbReference type="ARBA" id="ARBA00022475"/>
    </source>
</evidence>
<dbReference type="InterPro" id="IPR051817">
    <property type="entry name" value="FDH_cytochrome_b556_subunit"/>
</dbReference>
<feature type="transmembrane region" description="Helical" evidence="7">
    <location>
        <begin position="260"/>
        <end position="278"/>
    </location>
</feature>
<feature type="transmembrane region" description="Helical" evidence="7">
    <location>
        <begin position="187"/>
        <end position="212"/>
    </location>
</feature>
<dbReference type="Proteomes" id="UP001319827">
    <property type="component" value="Chromosome"/>
</dbReference>
<evidence type="ECO:0000256" key="4">
    <source>
        <dbReference type="ARBA" id="ARBA00022692"/>
    </source>
</evidence>
<feature type="transmembrane region" description="Helical" evidence="7">
    <location>
        <begin position="53"/>
        <end position="79"/>
    </location>
</feature>
<keyword evidence="5 7" id="KW-1133">Transmembrane helix</keyword>
<feature type="transmembrane region" description="Helical" evidence="7">
    <location>
        <begin position="120"/>
        <end position="140"/>
    </location>
</feature>
<dbReference type="Pfam" id="PF03916">
    <property type="entry name" value="NrfD"/>
    <property type="match status" value="1"/>
</dbReference>
<comment type="subcellular location">
    <subcellularLocation>
        <location evidence="1">Cell membrane</location>
        <topology evidence="1">Multi-pass membrane protein</topology>
    </subcellularLocation>
</comment>
<evidence type="ECO:0000256" key="1">
    <source>
        <dbReference type="ARBA" id="ARBA00004651"/>
    </source>
</evidence>
<evidence type="ECO:0000313" key="9">
    <source>
        <dbReference type="Proteomes" id="UP001319827"/>
    </source>
</evidence>